<dbReference type="SUPFAM" id="SSF51735">
    <property type="entry name" value="NAD(P)-binding Rossmann-fold domains"/>
    <property type="match status" value="1"/>
</dbReference>
<accession>A0A432Y9E7</accession>
<comment type="similarity">
    <text evidence="1">Belongs to the short-chain dehydrogenases/reductases (SDR) family.</text>
</comment>
<evidence type="ECO:0000313" key="3">
    <source>
        <dbReference type="EMBL" id="RUO57600.1"/>
    </source>
</evidence>
<gene>
    <name evidence="3" type="ORF">CWE25_03805</name>
</gene>
<dbReference type="InterPro" id="IPR002347">
    <property type="entry name" value="SDR_fam"/>
</dbReference>
<comment type="caution">
    <text evidence="3">The sequence shown here is derived from an EMBL/GenBank/DDBJ whole genome shotgun (WGS) entry which is preliminary data.</text>
</comment>
<keyword evidence="4" id="KW-1185">Reference proteome</keyword>
<dbReference type="OrthoDB" id="335726at2"/>
<dbReference type="GO" id="GO:0016491">
    <property type="term" value="F:oxidoreductase activity"/>
    <property type="evidence" value="ECO:0007669"/>
    <property type="project" value="UniProtKB-KW"/>
</dbReference>
<dbReference type="EMBL" id="PIPV01000002">
    <property type="protein sequence ID" value="RUO57600.1"/>
    <property type="molecule type" value="Genomic_DNA"/>
</dbReference>
<dbReference type="PRINTS" id="PR00081">
    <property type="entry name" value="GDHRDH"/>
</dbReference>
<dbReference type="Pfam" id="PF00106">
    <property type="entry name" value="adh_short"/>
    <property type="match status" value="1"/>
</dbReference>
<dbReference type="Gene3D" id="3.40.50.720">
    <property type="entry name" value="NAD(P)-binding Rossmann-like Domain"/>
    <property type="match status" value="1"/>
</dbReference>
<keyword evidence="2" id="KW-0560">Oxidoreductase</keyword>
<protein>
    <submittedName>
        <fullName evidence="3">Short-chain dehydrogenase</fullName>
    </submittedName>
</protein>
<name>A0A432Y9E7_9GAMM</name>
<proteinExistence type="inferred from homology"/>
<dbReference type="GO" id="GO:0016020">
    <property type="term" value="C:membrane"/>
    <property type="evidence" value="ECO:0007669"/>
    <property type="project" value="TreeGrafter"/>
</dbReference>
<dbReference type="PANTHER" id="PTHR44196:SF1">
    <property type="entry name" value="DEHYDROGENASE_REDUCTASE SDR FAMILY MEMBER 7B"/>
    <property type="match status" value="1"/>
</dbReference>
<evidence type="ECO:0000256" key="1">
    <source>
        <dbReference type="ARBA" id="ARBA00006484"/>
    </source>
</evidence>
<reference evidence="4" key="1">
    <citation type="journal article" date="2018" name="Front. Microbiol.">
        <title>Genome-Based Analysis Reveals the Taxonomy and Diversity of the Family Idiomarinaceae.</title>
        <authorList>
            <person name="Liu Y."/>
            <person name="Lai Q."/>
            <person name="Shao Z."/>
        </authorList>
    </citation>
    <scope>NUCLEOTIDE SEQUENCE [LARGE SCALE GENOMIC DNA]</scope>
    <source>
        <strain evidence="4">F23</strain>
    </source>
</reference>
<evidence type="ECO:0000313" key="4">
    <source>
        <dbReference type="Proteomes" id="UP000287330"/>
    </source>
</evidence>
<dbReference type="AlphaFoldDB" id="A0A432Y9E7"/>
<dbReference type="PANTHER" id="PTHR44196">
    <property type="entry name" value="DEHYDROGENASE/REDUCTASE SDR FAMILY MEMBER 7B"/>
    <property type="match status" value="1"/>
</dbReference>
<dbReference type="Proteomes" id="UP000287330">
    <property type="component" value="Unassembled WGS sequence"/>
</dbReference>
<sequence length="242" mass="26646">MKILITGATSGIGQQLVADYACEGHHVIACGRNAEALKKLADEFPDYVETLQFDTVDREKTIELLGSINQIDVAILSAGVCEYLDIDSFDAQLFERVFTVNVQGTMNCVQGLLRTLQPGSKLVLVGSLARLLPFTRAQAYGGSKAAIHYITRSLEVDLAPKGIRVLSISPGFVKTPMTDANDFEMPMRVSVDYASQRIRKGIEKNKRDIGFPTIFTLMLKTMSILPQAWQVAISKRMSKGNE</sequence>
<dbReference type="InterPro" id="IPR036291">
    <property type="entry name" value="NAD(P)-bd_dom_sf"/>
</dbReference>
<organism evidence="3 4">
    <name type="scientific">Idiomarina fontislapidosi</name>
    <dbReference type="NCBI Taxonomy" id="263723"/>
    <lineage>
        <taxon>Bacteria</taxon>
        <taxon>Pseudomonadati</taxon>
        <taxon>Pseudomonadota</taxon>
        <taxon>Gammaproteobacteria</taxon>
        <taxon>Alteromonadales</taxon>
        <taxon>Idiomarinaceae</taxon>
        <taxon>Idiomarina</taxon>
    </lineage>
</organism>
<evidence type="ECO:0000256" key="2">
    <source>
        <dbReference type="ARBA" id="ARBA00023002"/>
    </source>
</evidence>
<dbReference type="RefSeq" id="WP_110573219.1">
    <property type="nucleotide sequence ID" value="NZ_PIPV01000002.1"/>
</dbReference>